<dbReference type="InterPro" id="IPR010719">
    <property type="entry name" value="MnmM_MeTrfase"/>
</dbReference>
<evidence type="ECO:0000313" key="2">
    <source>
        <dbReference type="Proteomes" id="UP001209076"/>
    </source>
</evidence>
<keyword evidence="1" id="KW-0489">Methyltransferase</keyword>
<dbReference type="Gene3D" id="3.40.50.150">
    <property type="entry name" value="Vaccinia Virus protein VP39"/>
    <property type="match status" value="1"/>
</dbReference>
<dbReference type="Proteomes" id="UP001209076">
    <property type="component" value="Unassembled WGS sequence"/>
</dbReference>
<dbReference type="GO" id="GO:0008168">
    <property type="term" value="F:methyltransferase activity"/>
    <property type="evidence" value="ECO:0007669"/>
    <property type="project" value="UniProtKB-KW"/>
</dbReference>
<proteinExistence type="predicted"/>
<keyword evidence="1" id="KW-0808">Transferase</keyword>
<dbReference type="SUPFAM" id="SSF53335">
    <property type="entry name" value="S-adenosyl-L-methionine-dependent methyltransferases"/>
    <property type="match status" value="1"/>
</dbReference>
<name>A0ABT2PU57_9MOLU</name>
<dbReference type="PANTHER" id="PTHR35276">
    <property type="entry name" value="S-ADENOSYL-L-METHIONINE-DEPENDENT METHYLTRANSFERASES SUPERFAMILY PROTEIN"/>
    <property type="match status" value="1"/>
</dbReference>
<keyword evidence="2" id="KW-1185">Reference proteome</keyword>
<reference evidence="2" key="1">
    <citation type="submission" date="2023-07" db="EMBL/GenBank/DDBJ databases">
        <title>Novel Mycoplasma species identified in domestic and wild animals.</title>
        <authorList>
            <person name="Volokhov D.V."/>
            <person name="Furtak V.A."/>
            <person name="Zagorodnyaya T.A."/>
        </authorList>
    </citation>
    <scope>NUCLEOTIDE SEQUENCE [LARGE SCALE GENOMIC DNA]</scope>
    <source>
        <strain evidence="2">92-19</strain>
    </source>
</reference>
<dbReference type="Pfam" id="PF06962">
    <property type="entry name" value="rRNA_methylase"/>
    <property type="match status" value="1"/>
</dbReference>
<dbReference type="CDD" id="cd02440">
    <property type="entry name" value="AdoMet_MTases"/>
    <property type="match status" value="1"/>
</dbReference>
<dbReference type="GO" id="GO:0032259">
    <property type="term" value="P:methylation"/>
    <property type="evidence" value="ECO:0007669"/>
    <property type="project" value="UniProtKB-KW"/>
</dbReference>
<organism evidence="1 2">
    <name type="scientific">Paracholeplasma vituli</name>
    <dbReference type="NCBI Taxonomy" id="69473"/>
    <lineage>
        <taxon>Bacteria</taxon>
        <taxon>Bacillati</taxon>
        <taxon>Mycoplasmatota</taxon>
        <taxon>Mollicutes</taxon>
        <taxon>Acholeplasmatales</taxon>
        <taxon>Acholeplasmataceae</taxon>
        <taxon>Paracholeplasma</taxon>
    </lineage>
</organism>
<gene>
    <name evidence="1" type="ORF">N7603_02295</name>
</gene>
<evidence type="ECO:0000313" key="1">
    <source>
        <dbReference type="EMBL" id="MCU0104485.1"/>
    </source>
</evidence>
<dbReference type="InterPro" id="IPR029063">
    <property type="entry name" value="SAM-dependent_MTases_sf"/>
</dbReference>
<protein>
    <submittedName>
        <fullName evidence="1">Class I SAM-dependent methyltransferase</fullName>
    </submittedName>
</protein>
<comment type="caution">
    <text evidence="1">The sequence shown here is derived from an EMBL/GenBank/DDBJ whole genome shotgun (WGS) entry which is preliminary data.</text>
</comment>
<accession>A0ABT2PU57</accession>
<dbReference type="RefSeq" id="WP_262095720.1">
    <property type="nucleotide sequence ID" value="NZ_JAOEGN010000003.1"/>
</dbReference>
<dbReference type="EMBL" id="JAOEGN010000003">
    <property type="protein sequence ID" value="MCU0104485.1"/>
    <property type="molecule type" value="Genomic_DNA"/>
</dbReference>
<sequence length="180" mass="20219">MKDNHIQQFVIDYLKTHVTKSDVVVDATVGNGHDTLLLASLAKHVIGFDIQAIAIERTLQKIKNSSIENVTLFNDSFENISKIEAYKGVVFNLGYLPNGDKSITTQALVTLDTLKSITQQMQNDDFILITAYPGHPEGTLEADLILKYVQTLPRSFLSLIYQIQNRKNAPFIILIEKQND</sequence>
<dbReference type="PANTHER" id="PTHR35276:SF1">
    <property type="entry name" value="TRNA (MNM(5)S(2)U34)-METHYLTRANSFERASE, CHLOROPLASTIC"/>
    <property type="match status" value="1"/>
</dbReference>